<evidence type="ECO:0000313" key="12">
    <source>
        <dbReference type="WBParaSite" id="ASIM_0001308701-mRNA-1"/>
    </source>
</evidence>
<evidence type="ECO:0000256" key="8">
    <source>
        <dbReference type="PROSITE-ProRule" id="PRU00276"/>
    </source>
</evidence>
<keyword evidence="3" id="KW-0378">Hydrolase</keyword>
<dbReference type="Gene3D" id="3.40.1620.60">
    <property type="match status" value="1"/>
</dbReference>
<evidence type="ECO:0000256" key="4">
    <source>
        <dbReference type="ARBA" id="ARBA00022833"/>
    </source>
</evidence>
<dbReference type="GO" id="GO:0006508">
    <property type="term" value="P:proteolysis"/>
    <property type="evidence" value="ECO:0007669"/>
    <property type="project" value="UniProtKB-KW"/>
</dbReference>
<sequence>MLTRAHQLLTDTYEIDILMVADYSLYSGFIEMANGDEYSAQFAVNNYLNAIFEQVRAIYEMNKINDNEIVSLNLIATFVVIRPEDCPLMQVNDFNSTIYGGTNGTDNITSDANDYEFDNSTRFDLLSSKGDSSTQGMAYVGSMCRGNGESSSVVEDIGAMATSMIAAHELAHRFLDPSEGPNEMNRKQMRNMECYSLGAFHDGSGDSSSCAGTLNYMMAPMVSGSEDEHKFINSFKLSQCSMKQIEAFLTNGTSLCLRRHRGYEKRPRRTSSSEGRKKPGEIFLQQHQCKIAFGPHYGVCKHPEYQKRKDPCKRLWCKNRNTKRTASCETKGYLPMFDGTKCGTNKWCIFGKCVDNGNEEDSLVVTFEILGCVDLNTTMCDTLSMVKRKRFCKSVKFRSICCFTCSTLKSDKKS</sequence>
<dbReference type="Gene3D" id="3.40.390.10">
    <property type="entry name" value="Collagenase (Catalytic Domain)"/>
    <property type="match status" value="1"/>
</dbReference>
<dbReference type="InterPro" id="IPR041645">
    <property type="entry name" value="ADAMTS_CR_2"/>
</dbReference>
<evidence type="ECO:0000256" key="2">
    <source>
        <dbReference type="ARBA" id="ARBA00022723"/>
    </source>
</evidence>
<dbReference type="InterPro" id="IPR001590">
    <property type="entry name" value="Peptidase_M12B"/>
</dbReference>
<protein>
    <submittedName>
        <fullName evidence="12">ADAM family mig-17 (inferred by orthology to a C. elegans protein)</fullName>
    </submittedName>
</protein>
<keyword evidence="1" id="KW-0645">Protease</keyword>
<evidence type="ECO:0000256" key="6">
    <source>
        <dbReference type="ARBA" id="ARBA00023157"/>
    </source>
</evidence>
<evidence type="ECO:0000256" key="7">
    <source>
        <dbReference type="ARBA" id="ARBA00023180"/>
    </source>
</evidence>
<keyword evidence="5" id="KW-0482">Metalloprotease</keyword>
<keyword evidence="7" id="KW-0325">Glycoprotein</keyword>
<dbReference type="AlphaFoldDB" id="A0A158PNX5"/>
<keyword evidence="11" id="KW-1185">Reference proteome</keyword>
<evidence type="ECO:0000313" key="11">
    <source>
        <dbReference type="Proteomes" id="UP000267096"/>
    </source>
</evidence>
<evidence type="ECO:0000259" key="9">
    <source>
        <dbReference type="PROSITE" id="PS50215"/>
    </source>
</evidence>
<dbReference type="Pfam" id="PF13688">
    <property type="entry name" value="Reprolysin_5"/>
    <property type="match status" value="1"/>
</dbReference>
<keyword evidence="2" id="KW-0479">Metal-binding</keyword>
<dbReference type="GO" id="GO:0004222">
    <property type="term" value="F:metalloendopeptidase activity"/>
    <property type="evidence" value="ECO:0007669"/>
    <property type="project" value="InterPro"/>
</dbReference>
<evidence type="ECO:0000256" key="3">
    <source>
        <dbReference type="ARBA" id="ARBA00022801"/>
    </source>
</evidence>
<comment type="caution">
    <text evidence="8">Lacks conserved residue(s) required for the propagation of feature annotation.</text>
</comment>
<reference evidence="12" key="1">
    <citation type="submission" date="2016-04" db="UniProtKB">
        <authorList>
            <consortium name="WormBaseParasite"/>
        </authorList>
    </citation>
    <scope>IDENTIFICATION</scope>
</reference>
<dbReference type="InterPro" id="IPR024079">
    <property type="entry name" value="MetalloPept_cat_dom_sf"/>
</dbReference>
<dbReference type="Pfam" id="PF17771">
    <property type="entry name" value="ADAMTS_CR_2"/>
    <property type="match status" value="1"/>
</dbReference>
<dbReference type="OrthoDB" id="10035764at2759"/>
<organism evidence="12">
    <name type="scientific">Anisakis simplex</name>
    <name type="common">Herring worm</name>
    <dbReference type="NCBI Taxonomy" id="6269"/>
    <lineage>
        <taxon>Eukaryota</taxon>
        <taxon>Metazoa</taxon>
        <taxon>Ecdysozoa</taxon>
        <taxon>Nematoda</taxon>
        <taxon>Chromadorea</taxon>
        <taxon>Rhabditida</taxon>
        <taxon>Spirurina</taxon>
        <taxon>Ascaridomorpha</taxon>
        <taxon>Ascaridoidea</taxon>
        <taxon>Anisakidae</taxon>
        <taxon>Anisakis</taxon>
        <taxon>Anisakis simplex complex</taxon>
    </lineage>
</organism>
<name>A0A158PNX5_ANISI</name>
<proteinExistence type="predicted"/>
<feature type="active site" evidence="8">
    <location>
        <position position="169"/>
    </location>
</feature>
<evidence type="ECO:0000256" key="1">
    <source>
        <dbReference type="ARBA" id="ARBA00022670"/>
    </source>
</evidence>
<reference evidence="10 11" key="2">
    <citation type="submission" date="2018-11" db="EMBL/GenBank/DDBJ databases">
        <authorList>
            <consortium name="Pathogen Informatics"/>
        </authorList>
    </citation>
    <scope>NUCLEOTIDE SEQUENCE [LARGE SCALE GENOMIC DNA]</scope>
</reference>
<keyword evidence="4" id="KW-0862">Zinc</keyword>
<dbReference type="EMBL" id="UYRR01031209">
    <property type="protein sequence ID" value="VDK47636.1"/>
    <property type="molecule type" value="Genomic_DNA"/>
</dbReference>
<evidence type="ECO:0000313" key="10">
    <source>
        <dbReference type="EMBL" id="VDK47636.1"/>
    </source>
</evidence>
<feature type="domain" description="Peptidase M12B" evidence="9">
    <location>
        <begin position="13"/>
        <end position="261"/>
    </location>
</feature>
<dbReference type="PANTHER" id="PTHR11905">
    <property type="entry name" value="ADAM A DISINTEGRIN AND METALLOPROTEASE DOMAIN"/>
    <property type="match status" value="1"/>
</dbReference>
<dbReference type="WBParaSite" id="ASIM_0001308701-mRNA-1">
    <property type="protein sequence ID" value="ASIM_0001308701-mRNA-1"/>
    <property type="gene ID" value="ASIM_0001308701"/>
</dbReference>
<evidence type="ECO:0000256" key="5">
    <source>
        <dbReference type="ARBA" id="ARBA00023049"/>
    </source>
</evidence>
<accession>A0A158PNX5</accession>
<dbReference type="PROSITE" id="PS50215">
    <property type="entry name" value="ADAM_MEPRO"/>
    <property type="match status" value="1"/>
</dbReference>
<dbReference type="PANTHER" id="PTHR11905:SF159">
    <property type="entry name" value="ADAM METALLOPROTEASE"/>
    <property type="match status" value="1"/>
</dbReference>
<dbReference type="SUPFAM" id="SSF55486">
    <property type="entry name" value="Metalloproteases ('zincins'), catalytic domain"/>
    <property type="match status" value="1"/>
</dbReference>
<dbReference type="Proteomes" id="UP000267096">
    <property type="component" value="Unassembled WGS sequence"/>
</dbReference>
<gene>
    <name evidence="10" type="ORF">ASIM_LOCUS12553</name>
</gene>
<keyword evidence="6" id="KW-1015">Disulfide bond</keyword>
<dbReference type="GO" id="GO:0046872">
    <property type="term" value="F:metal ion binding"/>
    <property type="evidence" value="ECO:0007669"/>
    <property type="project" value="UniProtKB-KW"/>
</dbReference>